<organism evidence="2 3">
    <name type="scientific">Comamonas kerstersii</name>
    <dbReference type="NCBI Taxonomy" id="225992"/>
    <lineage>
        <taxon>Bacteria</taxon>
        <taxon>Pseudomonadati</taxon>
        <taxon>Pseudomonadota</taxon>
        <taxon>Betaproteobacteria</taxon>
        <taxon>Burkholderiales</taxon>
        <taxon>Comamonadaceae</taxon>
        <taxon>Comamonas</taxon>
    </lineage>
</organism>
<gene>
    <name evidence="2" type="ORF">B5M06_10840</name>
</gene>
<dbReference type="GO" id="GO:0009882">
    <property type="term" value="F:blue light photoreceptor activity"/>
    <property type="evidence" value="ECO:0007669"/>
    <property type="project" value="InterPro"/>
</dbReference>
<dbReference type="SUPFAM" id="SSF54975">
    <property type="entry name" value="Acylphosphatase/BLUF domain-like"/>
    <property type="match status" value="1"/>
</dbReference>
<accession>A0A1V0BFI1</accession>
<dbReference type="PROSITE" id="PS50925">
    <property type="entry name" value="BLUF"/>
    <property type="match status" value="1"/>
</dbReference>
<evidence type="ECO:0000259" key="1">
    <source>
        <dbReference type="PROSITE" id="PS50925"/>
    </source>
</evidence>
<dbReference type="Proteomes" id="UP000242792">
    <property type="component" value="Chromosome"/>
</dbReference>
<dbReference type="KEGG" id="cke:B5M06_10840"/>
<dbReference type="SMART" id="SM01034">
    <property type="entry name" value="BLUF"/>
    <property type="match status" value="1"/>
</dbReference>
<dbReference type="OrthoDB" id="8586885at2"/>
<dbReference type="EMBL" id="CP020121">
    <property type="protein sequence ID" value="AQZ98670.1"/>
    <property type="molecule type" value="Genomic_DNA"/>
</dbReference>
<evidence type="ECO:0000313" key="2">
    <source>
        <dbReference type="EMBL" id="AQZ98670.1"/>
    </source>
</evidence>
<dbReference type="GO" id="GO:0071949">
    <property type="term" value="F:FAD binding"/>
    <property type="evidence" value="ECO:0007669"/>
    <property type="project" value="InterPro"/>
</dbReference>
<sequence>MLHRCSFQSADNHETMSLEELPVSQNLLCFLYHSQIAPDAPVSCVADIVKTARSFNQQHDITGMLIFDGMRFAQYIEGPEQAMEGLIARITEDPRHCQVVPMLHAQLQGVRRFARWSMAYAFVDEQEPVDELAALPAQAALQHFVQMQPMLDIA</sequence>
<dbReference type="Gene3D" id="3.30.70.100">
    <property type="match status" value="1"/>
</dbReference>
<dbReference type="InterPro" id="IPR036046">
    <property type="entry name" value="Acylphosphatase-like_dom_sf"/>
</dbReference>
<dbReference type="AlphaFoldDB" id="A0A1V0BFI1"/>
<reference evidence="2 3" key="1">
    <citation type="submission" date="2017-03" db="EMBL/GenBank/DDBJ databases">
        <title>Rapid Whole Genome Sequencing of Comamonas kerstersii Causing Continuous ambulatory Peritoneal Dialysis-Associated Peritonitis.</title>
        <authorList>
            <person name="Zheng B."/>
        </authorList>
    </citation>
    <scope>NUCLEOTIDE SEQUENCE [LARGE SCALE GENOMIC DNA]</scope>
    <source>
        <strain evidence="2 3">8943</strain>
    </source>
</reference>
<dbReference type="InterPro" id="IPR007024">
    <property type="entry name" value="BLUF_domain"/>
</dbReference>
<evidence type="ECO:0000313" key="3">
    <source>
        <dbReference type="Proteomes" id="UP000242792"/>
    </source>
</evidence>
<dbReference type="Pfam" id="PF04940">
    <property type="entry name" value="BLUF"/>
    <property type="match status" value="1"/>
</dbReference>
<name>A0A1V0BFI1_9BURK</name>
<feature type="domain" description="BLUF" evidence="1">
    <location>
        <begin position="27"/>
        <end position="119"/>
    </location>
</feature>
<protein>
    <recommendedName>
        <fullName evidence="1">BLUF domain-containing protein</fullName>
    </recommendedName>
</protein>
<proteinExistence type="predicted"/>